<feature type="signal peptide" evidence="1">
    <location>
        <begin position="1"/>
        <end position="19"/>
    </location>
</feature>
<accession>A0A9W9KE81</accession>
<evidence type="ECO:0000256" key="1">
    <source>
        <dbReference type="SAM" id="SignalP"/>
    </source>
</evidence>
<protein>
    <submittedName>
        <fullName evidence="2">Uncharacterized protein</fullName>
    </submittedName>
</protein>
<evidence type="ECO:0000313" key="2">
    <source>
        <dbReference type="EMBL" id="KAJ5101792.1"/>
    </source>
</evidence>
<gene>
    <name evidence="2" type="ORF">NUU61_004014</name>
</gene>
<keyword evidence="3" id="KW-1185">Reference proteome</keyword>
<name>A0A9W9KE81_9EURO</name>
<keyword evidence="1" id="KW-0732">Signal</keyword>
<evidence type="ECO:0000313" key="3">
    <source>
        <dbReference type="Proteomes" id="UP001141434"/>
    </source>
</evidence>
<dbReference type="GeneID" id="81393764"/>
<dbReference type="AlphaFoldDB" id="A0A9W9KE81"/>
<comment type="caution">
    <text evidence="2">The sequence shown here is derived from an EMBL/GenBank/DDBJ whole genome shotgun (WGS) entry which is preliminary data.</text>
</comment>
<reference evidence="2" key="1">
    <citation type="submission" date="2022-11" db="EMBL/GenBank/DDBJ databases">
        <authorList>
            <person name="Petersen C."/>
        </authorList>
    </citation>
    <scope>NUCLEOTIDE SEQUENCE</scope>
    <source>
        <strain evidence="2">IBT 34128</strain>
    </source>
</reference>
<proteinExistence type="predicted"/>
<organism evidence="2 3">
    <name type="scientific">Penicillium alfredii</name>
    <dbReference type="NCBI Taxonomy" id="1506179"/>
    <lineage>
        <taxon>Eukaryota</taxon>
        <taxon>Fungi</taxon>
        <taxon>Dikarya</taxon>
        <taxon>Ascomycota</taxon>
        <taxon>Pezizomycotina</taxon>
        <taxon>Eurotiomycetes</taxon>
        <taxon>Eurotiomycetidae</taxon>
        <taxon>Eurotiales</taxon>
        <taxon>Aspergillaceae</taxon>
        <taxon>Penicillium</taxon>
    </lineage>
</organism>
<dbReference type="EMBL" id="JAPMSZ010000005">
    <property type="protein sequence ID" value="KAJ5101792.1"/>
    <property type="molecule type" value="Genomic_DNA"/>
</dbReference>
<dbReference type="Proteomes" id="UP001141434">
    <property type="component" value="Unassembled WGS sequence"/>
</dbReference>
<dbReference type="RefSeq" id="XP_056512623.1">
    <property type="nucleotide sequence ID" value="XM_056654596.1"/>
</dbReference>
<feature type="chain" id="PRO_5040993857" evidence="1">
    <location>
        <begin position="20"/>
        <end position="106"/>
    </location>
</feature>
<sequence length="106" mass="11424">MPLFVFFLLALTLTGSTVAVSAPASPYVTPGVSFNPTVAASEVPRQMANVYQLPLRPLDSSVAPWGANVSKVDNDRELQDDGVYRLSINDHRSFPKPHQPSSTGLV</sequence>
<reference evidence="2" key="2">
    <citation type="journal article" date="2023" name="IMA Fungus">
        <title>Comparative genomic study of the Penicillium genus elucidates a diverse pangenome and 15 lateral gene transfer events.</title>
        <authorList>
            <person name="Petersen C."/>
            <person name="Sorensen T."/>
            <person name="Nielsen M.R."/>
            <person name="Sondergaard T.E."/>
            <person name="Sorensen J.L."/>
            <person name="Fitzpatrick D.A."/>
            <person name="Frisvad J.C."/>
            <person name="Nielsen K.L."/>
        </authorList>
    </citation>
    <scope>NUCLEOTIDE SEQUENCE</scope>
    <source>
        <strain evidence="2">IBT 34128</strain>
    </source>
</reference>